<dbReference type="HOGENOM" id="CLU_1591910_0_0_9"/>
<sequence>MKNRFTFKLIALGVLAVALISLAVFMKPMPKVEPEQYVKEKYSDNSEYSNVLHTKNGSYEAILGEDQEKVYMELFRDGEYFGGKTIVKDTQYSVDVYQFQQYEVLQVVCGYNQDAKFASYKLKLSGTSAAGGSVCIQKEIKEDKYILDIYSLDTRYIFTGDLELIKS</sequence>
<protein>
    <submittedName>
        <fullName evidence="1">Uncharacterized protein</fullName>
    </submittedName>
</protein>
<dbReference type="OrthoDB" id="1730139at2"/>
<organism evidence="1 2">
    <name type="scientific">Desulfosporosinus youngiae DSM 17734</name>
    <dbReference type="NCBI Taxonomy" id="768710"/>
    <lineage>
        <taxon>Bacteria</taxon>
        <taxon>Bacillati</taxon>
        <taxon>Bacillota</taxon>
        <taxon>Clostridia</taxon>
        <taxon>Eubacteriales</taxon>
        <taxon>Desulfitobacteriaceae</taxon>
        <taxon>Desulfosporosinus</taxon>
    </lineage>
</organism>
<dbReference type="EMBL" id="CM001441">
    <property type="protein sequence ID" value="EHQ89072.1"/>
    <property type="molecule type" value="Genomic_DNA"/>
</dbReference>
<proteinExistence type="predicted"/>
<evidence type="ECO:0000313" key="2">
    <source>
        <dbReference type="Proteomes" id="UP000005104"/>
    </source>
</evidence>
<reference evidence="1 2" key="1">
    <citation type="submission" date="2011-11" db="EMBL/GenBank/DDBJ databases">
        <title>The Noncontiguous Finished genome of Desulfosporosinus youngiae DSM 17734.</title>
        <authorList>
            <consortium name="US DOE Joint Genome Institute (JGI-PGF)"/>
            <person name="Lucas S."/>
            <person name="Han J."/>
            <person name="Lapidus A."/>
            <person name="Cheng J.-F."/>
            <person name="Goodwin L."/>
            <person name="Pitluck S."/>
            <person name="Peters L."/>
            <person name="Ovchinnikova G."/>
            <person name="Lu M."/>
            <person name="Land M.L."/>
            <person name="Hauser L."/>
            <person name="Pester M."/>
            <person name="Spring S."/>
            <person name="Ollivier B."/>
            <person name="Rattei T."/>
            <person name="Klenk H.-P."/>
            <person name="Wagner M."/>
            <person name="Loy A."/>
            <person name="Woyke T.J."/>
        </authorList>
    </citation>
    <scope>NUCLEOTIDE SEQUENCE [LARGE SCALE GENOMIC DNA]</scope>
    <source>
        <strain evidence="1 2">DSM 17734</strain>
    </source>
</reference>
<dbReference type="Proteomes" id="UP000005104">
    <property type="component" value="Chromosome"/>
</dbReference>
<dbReference type="eggNOG" id="ENOG5033KQ4">
    <property type="taxonomic scope" value="Bacteria"/>
</dbReference>
<accession>H5Y3G3</accession>
<dbReference type="STRING" id="768710.DesyoDRAFT_1966"/>
<keyword evidence="2" id="KW-1185">Reference proteome</keyword>
<dbReference type="AlphaFoldDB" id="H5Y3G3"/>
<name>H5Y3G3_9FIRM</name>
<gene>
    <name evidence="1" type="ORF">DesyoDRAFT_1966</name>
</gene>
<dbReference type="RefSeq" id="WP_007782314.1">
    <property type="nucleotide sequence ID" value="NZ_CM001441.1"/>
</dbReference>
<evidence type="ECO:0000313" key="1">
    <source>
        <dbReference type="EMBL" id="EHQ89072.1"/>
    </source>
</evidence>